<feature type="domain" description="N-acetyltransferase" evidence="3">
    <location>
        <begin position="3"/>
        <end position="151"/>
    </location>
</feature>
<gene>
    <name evidence="4" type="ORF">KEC16_14225</name>
</gene>
<dbReference type="Gene3D" id="3.40.630.30">
    <property type="match status" value="1"/>
</dbReference>
<dbReference type="Pfam" id="PF00583">
    <property type="entry name" value="Acetyltransf_1"/>
    <property type="match status" value="1"/>
</dbReference>
<dbReference type="PANTHER" id="PTHR43877">
    <property type="entry name" value="AMINOALKYLPHOSPHONATE N-ACETYLTRANSFERASE-RELATED-RELATED"/>
    <property type="match status" value="1"/>
</dbReference>
<dbReference type="PROSITE" id="PS51186">
    <property type="entry name" value="GNAT"/>
    <property type="match status" value="1"/>
</dbReference>
<dbReference type="SUPFAM" id="SSF55729">
    <property type="entry name" value="Acyl-CoA N-acyltransferases (Nat)"/>
    <property type="match status" value="1"/>
</dbReference>
<dbReference type="EMBL" id="JAGTUF010000014">
    <property type="protein sequence ID" value="MBR9972878.1"/>
    <property type="molecule type" value="Genomic_DNA"/>
</dbReference>
<accession>A0ABS5IGL5</accession>
<dbReference type="Proteomes" id="UP000680714">
    <property type="component" value="Unassembled WGS sequence"/>
</dbReference>
<dbReference type="InterPro" id="IPR000182">
    <property type="entry name" value="GNAT_dom"/>
</dbReference>
<name>A0ABS5IGL5_9PROT</name>
<keyword evidence="1 4" id="KW-0808">Transferase</keyword>
<evidence type="ECO:0000259" key="3">
    <source>
        <dbReference type="PROSITE" id="PS51186"/>
    </source>
</evidence>
<organism evidence="4 5">
    <name type="scientific">Magnetospirillum sulfuroxidans</name>
    <dbReference type="NCBI Taxonomy" id="611300"/>
    <lineage>
        <taxon>Bacteria</taxon>
        <taxon>Pseudomonadati</taxon>
        <taxon>Pseudomonadota</taxon>
        <taxon>Alphaproteobacteria</taxon>
        <taxon>Rhodospirillales</taxon>
        <taxon>Rhodospirillaceae</taxon>
        <taxon>Magnetospirillum</taxon>
    </lineage>
</organism>
<dbReference type="GO" id="GO:0016746">
    <property type="term" value="F:acyltransferase activity"/>
    <property type="evidence" value="ECO:0007669"/>
    <property type="project" value="UniProtKB-KW"/>
</dbReference>
<dbReference type="InterPro" id="IPR016181">
    <property type="entry name" value="Acyl_CoA_acyltransferase"/>
</dbReference>
<evidence type="ECO:0000256" key="1">
    <source>
        <dbReference type="ARBA" id="ARBA00022679"/>
    </source>
</evidence>
<evidence type="ECO:0000313" key="4">
    <source>
        <dbReference type="EMBL" id="MBR9972878.1"/>
    </source>
</evidence>
<keyword evidence="5" id="KW-1185">Reference proteome</keyword>
<keyword evidence="2 4" id="KW-0012">Acyltransferase</keyword>
<sequence length="151" mass="16632">MPLTLRHAIFDDAAALLAWRNDAVTRAQSRQSGEIGWDDHCRWLARVIGDPDCLFLIGCFGPQPCGFVRFNRDAAKDLWEVSIAVTPAQRGHGLGRRLLPAAIDVLRAGHPGARVLAAVRSGNQASEALFRRCGFRPAPSTEEFLHFMLEA</sequence>
<evidence type="ECO:0000256" key="2">
    <source>
        <dbReference type="ARBA" id="ARBA00023315"/>
    </source>
</evidence>
<reference evidence="4 5" key="1">
    <citation type="submission" date="2021-04" db="EMBL/GenBank/DDBJ databases">
        <title>Magnetospirillum sulfuroxidans sp. nov., a facultative chemolithoautotrophic sulfur-oxidizing alphaproteobacterium isolated from freshwater sediment and proposals for Paramagetospirillum gen. nov., and Magnetospirillaceae fam. nov.</title>
        <authorList>
            <person name="Koziaeva V."/>
            <person name="Geelhoed J.S."/>
            <person name="Sorokin D.Y."/>
            <person name="Grouzdev D.S."/>
        </authorList>
    </citation>
    <scope>NUCLEOTIDE SEQUENCE [LARGE SCALE GENOMIC DNA]</scope>
    <source>
        <strain evidence="4 5">J10</strain>
    </source>
</reference>
<proteinExistence type="predicted"/>
<dbReference type="RefSeq" id="WP_211550061.1">
    <property type="nucleotide sequence ID" value="NZ_JAGTUF010000014.1"/>
</dbReference>
<comment type="caution">
    <text evidence="4">The sequence shown here is derived from an EMBL/GenBank/DDBJ whole genome shotgun (WGS) entry which is preliminary data.</text>
</comment>
<dbReference type="InterPro" id="IPR050832">
    <property type="entry name" value="Bact_Acetyltransf"/>
</dbReference>
<protein>
    <submittedName>
        <fullName evidence="4">GNAT family N-acetyltransferase</fullName>
        <ecNumber evidence="4">2.3.1.-</ecNumber>
    </submittedName>
</protein>
<dbReference type="CDD" id="cd04301">
    <property type="entry name" value="NAT_SF"/>
    <property type="match status" value="1"/>
</dbReference>
<evidence type="ECO:0000313" key="5">
    <source>
        <dbReference type="Proteomes" id="UP000680714"/>
    </source>
</evidence>
<dbReference type="EC" id="2.3.1.-" evidence="4"/>